<gene>
    <name evidence="1" type="ORF">EP073_10540</name>
</gene>
<dbReference type="PANTHER" id="PTHR42827">
    <property type="entry name" value="IRON-SULFUR CLUSTER-BINDING PROTEIN-RELATED"/>
    <property type="match status" value="1"/>
</dbReference>
<dbReference type="EMBL" id="CP035108">
    <property type="protein sequence ID" value="QAR33828.1"/>
    <property type="molecule type" value="Genomic_DNA"/>
</dbReference>
<protein>
    <submittedName>
        <fullName evidence="1">Epoxyqueuosine reductase</fullName>
    </submittedName>
</protein>
<reference evidence="1 2" key="1">
    <citation type="submission" date="2019-01" db="EMBL/GenBank/DDBJ databases">
        <title>Geovibrio thiophilus DSM 11263, complete genome.</title>
        <authorList>
            <person name="Spring S."/>
            <person name="Bunk B."/>
            <person name="Sproer C."/>
        </authorList>
    </citation>
    <scope>NUCLEOTIDE SEQUENCE [LARGE SCALE GENOMIC DNA]</scope>
    <source>
        <strain evidence="1 2">DSM 11263</strain>
    </source>
</reference>
<evidence type="ECO:0000313" key="2">
    <source>
        <dbReference type="Proteomes" id="UP000287502"/>
    </source>
</evidence>
<dbReference type="RefSeq" id="WP_128467113.1">
    <property type="nucleotide sequence ID" value="NZ_CP035108.1"/>
</dbReference>
<dbReference type="KEGG" id="gtl:EP073_10540"/>
<dbReference type="Proteomes" id="UP000287502">
    <property type="component" value="Chromosome"/>
</dbReference>
<dbReference type="AlphaFoldDB" id="A0A410K0N0"/>
<sequence>MDRADLKTNIIKFIEKYTATSGENHLHAINEKAWAAPLVGFASGADPLFEKYRKMIGDFYWTPADVMKQVYPDISFDPAGLTVVCWVLPQTDETVEEQRKATLLPSRRWIFSRLHGENFNNQLREDIEKFFRECGIKSASPSIAEGWGYRQSASAGICSNWSERHAAYAAGLGTFSLSDGFITEAGIAVRIGSVIIQAEIEPDERLYDHHMGNCLFHAKGKCSVCMKRCPAGAITEEGHNKEVCMKYIREITVKYTEKVTGFKVNACGLCQAGVPCERRNPVKSK</sequence>
<evidence type="ECO:0000313" key="1">
    <source>
        <dbReference type="EMBL" id="QAR33828.1"/>
    </source>
</evidence>
<organism evidence="1 2">
    <name type="scientific">Geovibrio thiophilus</name>
    <dbReference type="NCBI Taxonomy" id="139438"/>
    <lineage>
        <taxon>Bacteria</taxon>
        <taxon>Pseudomonadati</taxon>
        <taxon>Deferribacterota</taxon>
        <taxon>Deferribacteres</taxon>
        <taxon>Deferribacterales</taxon>
        <taxon>Geovibrionaceae</taxon>
        <taxon>Geovibrio</taxon>
    </lineage>
</organism>
<dbReference type="PANTHER" id="PTHR42827:SF1">
    <property type="entry name" value="IRON-SULFUR CLUSTER-BINDING PROTEIN"/>
    <property type="match status" value="1"/>
</dbReference>
<accession>A0A410K0N0</accession>
<dbReference type="OrthoDB" id="9784571at2"/>
<keyword evidence="2" id="KW-1185">Reference proteome</keyword>
<proteinExistence type="predicted"/>
<name>A0A410K0N0_9BACT</name>